<keyword evidence="2" id="KW-1185">Reference proteome</keyword>
<proteinExistence type="predicted"/>
<organism evidence="1 2">
    <name type="scientific">Paraburkholderia phymatum</name>
    <dbReference type="NCBI Taxonomy" id="148447"/>
    <lineage>
        <taxon>Bacteria</taxon>
        <taxon>Pseudomonadati</taxon>
        <taxon>Pseudomonadota</taxon>
        <taxon>Betaproteobacteria</taxon>
        <taxon>Burkholderiales</taxon>
        <taxon>Burkholderiaceae</taxon>
        <taxon>Paraburkholderia</taxon>
    </lineage>
</organism>
<name>A0ACC6TXG3_9BURK</name>
<sequence>MAKHSPYSIVLTYQEDRQMLTAYAVEPAAVAPLLAGKLEMPILLDEFEFKLDDEFARRLGVAMLNLIALGQPDIKQYMSVTPGPLPRAGNRDASTND</sequence>
<reference evidence="1" key="1">
    <citation type="submission" date="2024-07" db="EMBL/GenBank/DDBJ databases">
        <title>A survey of Mimosa microsymbionts across Brazilian biomes reveals a high diversity of Paraburkholderia nodulating endemic species, but also that Cupriavidus is common as a symbiont of widespread species.</title>
        <authorList>
            <person name="Rouws L."/>
            <person name="Barauna A."/>
            <person name="Beukes C."/>
            <person name="Rouws J.R.C."/>
            <person name="De Faria S.M."/>
            <person name="Gross E."/>
            <person name="Bueno Dos Reis Junior F."/>
            <person name="Simon M.F."/>
            <person name="Maluk M."/>
            <person name="Odee D.W."/>
            <person name="Kenicer G."/>
            <person name="Young J.P.W."/>
            <person name="Reis V.M."/>
            <person name="Zilli J."/>
            <person name="James E.K."/>
        </authorList>
    </citation>
    <scope>NUCLEOTIDE SEQUENCE</scope>
    <source>
        <strain evidence="1">EG181B</strain>
    </source>
</reference>
<gene>
    <name evidence="1" type="ORF">AB4Y32_09135</name>
</gene>
<comment type="caution">
    <text evidence="1">The sequence shown here is derived from an EMBL/GenBank/DDBJ whole genome shotgun (WGS) entry which is preliminary data.</text>
</comment>
<evidence type="ECO:0000313" key="1">
    <source>
        <dbReference type="EMBL" id="MEX3931962.1"/>
    </source>
</evidence>
<dbReference type="Proteomes" id="UP001558850">
    <property type="component" value="Unassembled WGS sequence"/>
</dbReference>
<accession>A0ACC6TXG3</accession>
<evidence type="ECO:0000313" key="2">
    <source>
        <dbReference type="Proteomes" id="UP001558850"/>
    </source>
</evidence>
<dbReference type="EMBL" id="JBFRCH010000003">
    <property type="protein sequence ID" value="MEX3931962.1"/>
    <property type="molecule type" value="Genomic_DNA"/>
</dbReference>
<protein>
    <submittedName>
        <fullName evidence="1">Uncharacterized protein</fullName>
    </submittedName>
</protein>